<dbReference type="GO" id="GO:0006511">
    <property type="term" value="P:ubiquitin-dependent protein catabolic process"/>
    <property type="evidence" value="ECO:0007669"/>
    <property type="project" value="InterPro"/>
</dbReference>
<accession>T0L8H6</accession>
<dbReference type="InterPro" id="IPR016563">
    <property type="entry name" value="Npl4"/>
</dbReference>
<dbReference type="PANTHER" id="PTHR12710:SF0">
    <property type="entry name" value="NUCLEAR PROTEIN LOCALIZATION PROTEIN 4 HOMOLOG"/>
    <property type="match status" value="1"/>
</dbReference>
<dbReference type="CDD" id="cd08061">
    <property type="entry name" value="MPN_NPL4"/>
    <property type="match status" value="1"/>
</dbReference>
<dbReference type="GO" id="GO:0031965">
    <property type="term" value="C:nuclear membrane"/>
    <property type="evidence" value="ECO:0007669"/>
    <property type="project" value="UniProtKB-SubCell"/>
</dbReference>
<dbReference type="GO" id="GO:0031625">
    <property type="term" value="F:ubiquitin protein ligase binding"/>
    <property type="evidence" value="ECO:0007669"/>
    <property type="project" value="TreeGrafter"/>
</dbReference>
<evidence type="ECO:0000259" key="8">
    <source>
        <dbReference type="PROSITE" id="PS50199"/>
    </source>
</evidence>
<dbReference type="GO" id="GO:0048471">
    <property type="term" value="C:perinuclear region of cytoplasm"/>
    <property type="evidence" value="ECO:0007669"/>
    <property type="project" value="UniProtKB-SubCell"/>
</dbReference>
<dbReference type="EMBL" id="KE647232">
    <property type="protein sequence ID" value="EQB60818.1"/>
    <property type="molecule type" value="Genomic_DNA"/>
</dbReference>
<dbReference type="PROSITE" id="PS01358">
    <property type="entry name" value="ZF_RANBP2_1"/>
    <property type="match status" value="1"/>
</dbReference>
<evidence type="ECO:0000256" key="3">
    <source>
        <dbReference type="ARBA" id="ARBA00019709"/>
    </source>
</evidence>
<dbReference type="SUPFAM" id="SSF90209">
    <property type="entry name" value="Ran binding protein zinc finger-like"/>
    <property type="match status" value="1"/>
</dbReference>
<protein>
    <recommendedName>
        <fullName evidence="3">Nuclear protein localization protein 4</fullName>
    </recommendedName>
</protein>
<dbReference type="PROSITE" id="PS50199">
    <property type="entry name" value="ZF_RANBP2_2"/>
    <property type="match status" value="1"/>
</dbReference>
<dbReference type="InterPro" id="IPR007717">
    <property type="entry name" value="NPL4_C"/>
</dbReference>
<dbReference type="Proteomes" id="UP000053780">
    <property type="component" value="Unassembled WGS sequence"/>
</dbReference>
<dbReference type="VEuPathDB" id="MicrosporidiaDB:NAPIS_ORF01603"/>
<name>T0L8H6_9MICR</name>
<evidence type="ECO:0000313" key="9">
    <source>
        <dbReference type="EMBL" id="EQB60818.1"/>
    </source>
</evidence>
<dbReference type="AlphaFoldDB" id="T0L8H6"/>
<keyword evidence="4" id="KW-0479">Metal-binding</keyword>
<dbReference type="HOGENOM" id="CLU_017172_3_0_1"/>
<comment type="subcellular location">
    <subcellularLocation>
        <location evidence="2">Cytoplasm</location>
        <location evidence="2">Perinuclear region</location>
    </subcellularLocation>
    <subcellularLocation>
        <location evidence="1">Nucleus membrane</location>
        <topology evidence="1">Peripheral membrane protein</topology>
        <orientation evidence="1">Cytoplasmic side</orientation>
    </subcellularLocation>
</comment>
<keyword evidence="10" id="KW-1185">Reference proteome</keyword>
<dbReference type="GO" id="GO:0043130">
    <property type="term" value="F:ubiquitin binding"/>
    <property type="evidence" value="ECO:0007669"/>
    <property type="project" value="TreeGrafter"/>
</dbReference>
<proteinExistence type="predicted"/>
<keyword evidence="6" id="KW-0862">Zinc</keyword>
<evidence type="ECO:0000256" key="5">
    <source>
        <dbReference type="ARBA" id="ARBA00022771"/>
    </source>
</evidence>
<keyword evidence="5 7" id="KW-0863">Zinc-finger</keyword>
<evidence type="ECO:0000256" key="4">
    <source>
        <dbReference type="ARBA" id="ARBA00022723"/>
    </source>
</evidence>
<dbReference type="InterPro" id="IPR001876">
    <property type="entry name" value="Znf_RanBP2"/>
</dbReference>
<evidence type="ECO:0000256" key="7">
    <source>
        <dbReference type="PROSITE-ProRule" id="PRU00322"/>
    </source>
</evidence>
<sequence length="493" mass="58480">MIIFVQGPNDRKRIDIGLNDKLCNKIKEIFKIEKFSMSFDQKNTKVIDINKTPQDLNLYKGIILYIHYDIIKKDIKREKDKFMCSHEVNAMCPNCAPLDPWDEKYYKDKKIKYLSFGSYKEMCKKNNTEIKMENYTSTVCKDHSKKTRCVNCEEKDIYLTPQIYRMVDHIEFDDAVIVENFIKQWRDSKKQYFGILVGKYKSYDRSPLGLKAVVSGIWIPEQENYPDGFVIKENLDDDFLLHSNLSFLGMIYTDLIFDKQIMSKRNEKNYFLSSLEIEFIAKMQFMFPYMENNILFNSRFVTCLISANEYGDIEINEYQVSSQCMALTRSQFILPTNNSFFYTKKNVFYKEIQDDSLVTTKADKILPSEYFIIKLTSGTKQNPIFKNNSYISNIFTNQKMADYFEQQFTFEKFSNFSLLMKIKDRVSDFNRLLKCIVEDDKKYFERFTRHEDYKNILESLTKFHKVIWTCEACTFINEHSIHACEVCGTPKTT</sequence>
<feature type="domain" description="RanBP2-type" evidence="8">
    <location>
        <begin position="468"/>
        <end position="493"/>
    </location>
</feature>
<dbReference type="GO" id="GO:0008270">
    <property type="term" value="F:zinc ion binding"/>
    <property type="evidence" value="ECO:0007669"/>
    <property type="project" value="UniProtKB-KW"/>
</dbReference>
<gene>
    <name evidence="9" type="ORF">NAPIS_ORF01603</name>
</gene>
<evidence type="ECO:0000313" key="10">
    <source>
        <dbReference type="Proteomes" id="UP000053780"/>
    </source>
</evidence>
<dbReference type="InterPro" id="IPR036443">
    <property type="entry name" value="Znf_RanBP2_sf"/>
</dbReference>
<dbReference type="PANTHER" id="PTHR12710">
    <property type="entry name" value="NUCLEAR PROTEIN LOCALIZATION 4"/>
    <property type="match status" value="1"/>
</dbReference>
<reference evidence="9 10" key="1">
    <citation type="journal article" date="2013" name="BMC Genomics">
        <title>Genome sequencing and comparative genomics of honey bee microsporidia, Nosema apis reveal novel insights into host-parasite interactions.</title>
        <authorList>
            <person name="Chen Yp."/>
            <person name="Pettis J.S."/>
            <person name="Zhao Y."/>
            <person name="Liu X."/>
            <person name="Tallon L.J."/>
            <person name="Sadzewicz L.D."/>
            <person name="Li R."/>
            <person name="Zheng H."/>
            <person name="Huang S."/>
            <person name="Zhang X."/>
            <person name="Hamilton M.C."/>
            <person name="Pernal S.F."/>
            <person name="Melathopoulos A.P."/>
            <person name="Yan X."/>
            <person name="Evans J.D."/>
        </authorList>
    </citation>
    <scope>NUCLEOTIDE SEQUENCE [LARGE SCALE GENOMIC DNA]</scope>
    <source>
        <strain evidence="9 10">BRL 01</strain>
    </source>
</reference>
<dbReference type="SMART" id="SM00547">
    <property type="entry name" value="ZnF_RBZ"/>
    <property type="match status" value="1"/>
</dbReference>
<dbReference type="OrthoDB" id="10251089at2759"/>
<evidence type="ECO:0000256" key="1">
    <source>
        <dbReference type="ARBA" id="ARBA00004335"/>
    </source>
</evidence>
<organism evidence="9 10">
    <name type="scientific">Vairimorpha apis BRL 01</name>
    <dbReference type="NCBI Taxonomy" id="1037528"/>
    <lineage>
        <taxon>Eukaryota</taxon>
        <taxon>Fungi</taxon>
        <taxon>Fungi incertae sedis</taxon>
        <taxon>Microsporidia</taxon>
        <taxon>Nosematidae</taxon>
        <taxon>Vairimorpha</taxon>
    </lineage>
</organism>
<dbReference type="Gene3D" id="2.30.30.380">
    <property type="entry name" value="Zn-finger domain of Sec23/24"/>
    <property type="match status" value="1"/>
</dbReference>
<dbReference type="Pfam" id="PF05020">
    <property type="entry name" value="zf-NPL4"/>
    <property type="match status" value="1"/>
</dbReference>
<evidence type="ECO:0000256" key="6">
    <source>
        <dbReference type="ARBA" id="ARBA00022833"/>
    </source>
</evidence>
<evidence type="ECO:0000256" key="2">
    <source>
        <dbReference type="ARBA" id="ARBA00004556"/>
    </source>
</evidence>
<dbReference type="Pfam" id="PF05021">
    <property type="entry name" value="NPL4"/>
    <property type="match status" value="1"/>
</dbReference>
<dbReference type="InterPro" id="IPR007716">
    <property type="entry name" value="NPL4_Zn-bd_put"/>
</dbReference>